<dbReference type="PANTHER" id="PTHR43190">
    <property type="entry name" value="N-ACETYL-D-GLUCOSAMINE KINASE"/>
    <property type="match status" value="1"/>
</dbReference>
<name>M1BWG4_SOLTU</name>
<accession>M1BWG4</accession>
<evidence type="ECO:0000256" key="3">
    <source>
        <dbReference type="ARBA" id="ARBA00014974"/>
    </source>
</evidence>
<comment type="similarity">
    <text evidence="1">Belongs to the eukaryotic-type N-acetylglucosamine kinase family.</text>
</comment>
<evidence type="ECO:0000256" key="1">
    <source>
        <dbReference type="ARBA" id="ARBA00006198"/>
    </source>
</evidence>
<dbReference type="InterPro" id="IPR017451">
    <property type="entry name" value="F-box-assoc_interact_dom"/>
</dbReference>
<sequence length="732" mass="81211">MKRYRNGEIWDFEEEMQLLGDGFCDQREVILGLDGDTTCTVCVCMPLIPFADELPDPPPILSRAVAGCSNHNSVGVLNKDPFTESAARDALELVMADALSKAGSTRFCVQAVCLAVSGVNHPTDIERIMNWLRDIFPSHVQFFVQNDAVAALASGTMGKLHGCVLIAGTGTIAYGFTEDGRDARAAGAGPVLGDWGSGYGIAAQALTAAVRAYDGRGPYTALTPSILRKLDLSSPDELIGWTYSDPSWARIAALVPVVVTCAEGGDEVANKILRDAVQELASSVKAVVRRLQLCGEDGNDTFPLVMVGGVLEANKKWDIGREVINCICKDFPGVHPICPKVEPAIGAALLAWNLLASPNFISIHLNNNNKDDDYSLVRHCSEEPVKEMYALFYDNENFDQYVQFDVPFDAFESQFNIIGSCNGLLCLSDDLSRYWDVYYLWNPSIRKSVKLPKSIFTFETHGPFQHTLGFGYDSVRNDYKVVRIVHTDDYMGGLLVPPHVEVYKLSTGVWQDITHVAPCFKFYERIPGVYVNGACHWVAAKLKQGVSCHIMIVLFDMKDETFREMMVPGSLVVSFSFSANWFNLFVSEESLCLANRLFDDDGTIDIWRMKEYGHPESWVKQFSINSHITFNVGIVDEIFSLLNGGHQRQVAHFLVKPIASRENGQMLWRANNGLLVSYDTAVEKIENLGICNANFLPYRDALYVNTYKVSLILLDKRTDYLSGNTSSCEESI</sequence>
<dbReference type="eggNOG" id="KOG1794">
    <property type="taxonomic scope" value="Eukaryota"/>
</dbReference>
<dbReference type="InterPro" id="IPR006527">
    <property type="entry name" value="F-box-assoc_dom_typ1"/>
</dbReference>
<gene>
    <name evidence="7" type="primary">LOC102579980</name>
</gene>
<dbReference type="Pfam" id="PF07734">
    <property type="entry name" value="FBA_1"/>
    <property type="match status" value="1"/>
</dbReference>
<evidence type="ECO:0000313" key="7">
    <source>
        <dbReference type="EnsemblPlants" id="PGSC0003DMT400054508"/>
    </source>
</evidence>
<evidence type="ECO:0000313" key="8">
    <source>
        <dbReference type="Proteomes" id="UP000011115"/>
    </source>
</evidence>
<protein>
    <recommendedName>
        <fullName evidence="3">N-acetyl-D-glucosamine kinase</fullName>
        <ecNumber evidence="2">2.7.1.59</ecNumber>
    </recommendedName>
    <alternativeName>
        <fullName evidence="4">GlcNAc kinase</fullName>
    </alternativeName>
</protein>
<dbReference type="Gramene" id="PGSC0003DMT400054508">
    <property type="protein sequence ID" value="PGSC0003DMT400054508"/>
    <property type="gene ID" value="PGSC0003DMG400021156"/>
</dbReference>
<dbReference type="OrthoDB" id="311172at2759"/>
<dbReference type="PaxDb" id="4113-PGSC0003DMT400054508"/>
<dbReference type="InParanoid" id="M1BWG4"/>
<dbReference type="InterPro" id="IPR002731">
    <property type="entry name" value="ATPase_BadF"/>
</dbReference>
<evidence type="ECO:0000256" key="4">
    <source>
        <dbReference type="ARBA" id="ARBA00031123"/>
    </source>
</evidence>
<feature type="domain" description="ATPase BadF/BadG/BcrA/BcrD type" evidence="5">
    <location>
        <begin position="31"/>
        <end position="351"/>
    </location>
</feature>
<feature type="domain" description="F-box associated beta-propeller type 1" evidence="6">
    <location>
        <begin position="412"/>
        <end position="632"/>
    </location>
</feature>
<dbReference type="InterPro" id="IPR052519">
    <property type="entry name" value="Euk-type_GlcNAc_Kinase"/>
</dbReference>
<evidence type="ECO:0000259" key="6">
    <source>
        <dbReference type="Pfam" id="PF07734"/>
    </source>
</evidence>
<organism evidence="7 8">
    <name type="scientific">Solanum tuberosum</name>
    <name type="common">Potato</name>
    <dbReference type="NCBI Taxonomy" id="4113"/>
    <lineage>
        <taxon>Eukaryota</taxon>
        <taxon>Viridiplantae</taxon>
        <taxon>Streptophyta</taxon>
        <taxon>Embryophyta</taxon>
        <taxon>Tracheophyta</taxon>
        <taxon>Spermatophyta</taxon>
        <taxon>Magnoliopsida</taxon>
        <taxon>eudicotyledons</taxon>
        <taxon>Gunneridae</taxon>
        <taxon>Pentapetalae</taxon>
        <taxon>asterids</taxon>
        <taxon>lamiids</taxon>
        <taxon>Solanales</taxon>
        <taxon>Solanaceae</taxon>
        <taxon>Solanoideae</taxon>
        <taxon>Solaneae</taxon>
        <taxon>Solanum</taxon>
    </lineage>
</organism>
<dbReference type="PANTHER" id="PTHR43190:SF3">
    <property type="entry name" value="N-ACETYL-D-GLUCOSAMINE KINASE"/>
    <property type="match status" value="1"/>
</dbReference>
<dbReference type="EnsemblPlants" id="PGSC0003DMT400054508">
    <property type="protein sequence ID" value="PGSC0003DMT400054508"/>
    <property type="gene ID" value="PGSC0003DMG400021156"/>
</dbReference>
<proteinExistence type="inferred from homology"/>
<reference evidence="7" key="2">
    <citation type="submission" date="2015-06" db="UniProtKB">
        <authorList>
            <consortium name="EnsemblPlants"/>
        </authorList>
    </citation>
    <scope>IDENTIFICATION</scope>
    <source>
        <strain evidence="7">DM1-3 516 R44</strain>
    </source>
</reference>
<evidence type="ECO:0000259" key="5">
    <source>
        <dbReference type="Pfam" id="PF01869"/>
    </source>
</evidence>
<dbReference type="EC" id="2.7.1.59" evidence="2"/>
<keyword evidence="8" id="KW-1185">Reference proteome</keyword>
<dbReference type="ExpressionAtlas" id="M1BWG4">
    <property type="expression patterns" value="baseline"/>
</dbReference>
<dbReference type="HOGENOM" id="CLU_378756_0_0_1"/>
<dbReference type="STRING" id="4113.M1BWG4"/>
<dbReference type="Pfam" id="PF01869">
    <property type="entry name" value="BcrAD_BadFG"/>
    <property type="match status" value="1"/>
</dbReference>
<dbReference type="GO" id="GO:0047931">
    <property type="term" value="F:glucosamine kinase activity"/>
    <property type="evidence" value="ECO:0000318"/>
    <property type="project" value="GO_Central"/>
</dbReference>
<dbReference type="GO" id="GO:0045127">
    <property type="term" value="F:N-acetylglucosamine kinase activity"/>
    <property type="evidence" value="ECO:0007669"/>
    <property type="project" value="UniProtKB-EC"/>
</dbReference>
<dbReference type="CDD" id="cd24081">
    <property type="entry name" value="ASKHA_NBD_DdNAGK-like"/>
    <property type="match status" value="1"/>
</dbReference>
<dbReference type="Proteomes" id="UP000011115">
    <property type="component" value="Unassembled WGS sequence"/>
</dbReference>
<dbReference type="InterPro" id="IPR043129">
    <property type="entry name" value="ATPase_NBD"/>
</dbReference>
<reference evidence="8" key="1">
    <citation type="journal article" date="2011" name="Nature">
        <title>Genome sequence and analysis of the tuber crop potato.</title>
        <authorList>
            <consortium name="The Potato Genome Sequencing Consortium"/>
        </authorList>
    </citation>
    <scope>NUCLEOTIDE SEQUENCE [LARGE SCALE GENOMIC DNA]</scope>
    <source>
        <strain evidence="8">cv. DM1-3 516 R44</strain>
    </source>
</reference>
<dbReference type="AlphaFoldDB" id="M1BWG4"/>
<dbReference type="NCBIfam" id="TIGR01640">
    <property type="entry name" value="F_box_assoc_1"/>
    <property type="match status" value="1"/>
</dbReference>
<evidence type="ECO:0000256" key="2">
    <source>
        <dbReference type="ARBA" id="ARBA00012122"/>
    </source>
</evidence>
<dbReference type="Gene3D" id="3.30.420.40">
    <property type="match status" value="2"/>
</dbReference>
<dbReference type="SUPFAM" id="SSF53067">
    <property type="entry name" value="Actin-like ATPase domain"/>
    <property type="match status" value="2"/>
</dbReference>